<reference evidence="3 4" key="1">
    <citation type="journal article" date="2019" name="Environ. Microbiol.">
        <title>Species interactions and distinct microbial communities in high Arctic permafrost affected cryosols are associated with the CH4 and CO2 gas fluxes.</title>
        <authorList>
            <person name="Altshuler I."/>
            <person name="Hamel J."/>
            <person name="Turney S."/>
            <person name="Magnuson E."/>
            <person name="Levesque R."/>
            <person name="Greer C."/>
            <person name="Whyte L.G."/>
        </authorList>
    </citation>
    <scope>NUCLEOTIDE SEQUENCE [LARGE SCALE GENOMIC DNA]</scope>
    <source>
        <strain evidence="3 4">S9.3B</strain>
    </source>
</reference>
<organism evidence="3 4">
    <name type="scientific">Muricoccus nepalensis</name>
    <dbReference type="NCBI Taxonomy" id="1854500"/>
    <lineage>
        <taxon>Bacteria</taxon>
        <taxon>Pseudomonadati</taxon>
        <taxon>Pseudomonadota</taxon>
        <taxon>Alphaproteobacteria</taxon>
        <taxon>Acetobacterales</taxon>
        <taxon>Roseomonadaceae</taxon>
        <taxon>Muricoccus</taxon>
    </lineage>
</organism>
<keyword evidence="4" id="KW-1185">Reference proteome</keyword>
<evidence type="ECO:0000256" key="2">
    <source>
        <dbReference type="SAM" id="SignalP"/>
    </source>
</evidence>
<proteinExistence type="predicted"/>
<keyword evidence="2" id="KW-0732">Signal</keyword>
<dbReference type="InterPro" id="IPR024409">
    <property type="entry name" value="DUF3833"/>
</dbReference>
<feature type="chain" id="PRO_5021353573" evidence="2">
    <location>
        <begin position="27"/>
        <end position="231"/>
    </location>
</feature>
<dbReference type="RefSeq" id="WP_140882252.1">
    <property type="nucleotide sequence ID" value="NZ_RCZP01000005.1"/>
</dbReference>
<feature type="region of interest" description="Disordered" evidence="1">
    <location>
        <begin position="196"/>
        <end position="231"/>
    </location>
</feature>
<evidence type="ECO:0000313" key="4">
    <source>
        <dbReference type="Proteomes" id="UP000317078"/>
    </source>
</evidence>
<evidence type="ECO:0000256" key="1">
    <source>
        <dbReference type="SAM" id="MobiDB-lite"/>
    </source>
</evidence>
<sequence>MHSRRRLLLALPALAGPLAGCGTAPATFEGKGPPFRPEEFFAGRLRSAGLFVTRLGGIEGWFNARLVGAWDGATLTFDEYFRYEDGFEDRRFWRLRRDPAEPGGGAWLGEATDATGPVRGRAVGNAFHLEHELDMPSLSGRRRRLAFDQWFVRTGEDVALSRAAVSWHGVQVGVAQVSFQRLSQGVTEGAVVAGQAAREEMQAAPRGAAPGPPGRDPGRDPGRVMNAPPRR</sequence>
<protein>
    <submittedName>
        <fullName evidence="3">DUF3833 family protein</fullName>
    </submittedName>
</protein>
<gene>
    <name evidence="3" type="ORF">EAH89_07880</name>
</gene>
<evidence type="ECO:0000313" key="3">
    <source>
        <dbReference type="EMBL" id="TPG58517.1"/>
    </source>
</evidence>
<feature type="signal peptide" evidence="2">
    <location>
        <begin position="1"/>
        <end position="26"/>
    </location>
</feature>
<dbReference type="OrthoDB" id="5296954at2"/>
<comment type="caution">
    <text evidence="3">The sequence shown here is derived from an EMBL/GenBank/DDBJ whole genome shotgun (WGS) entry which is preliminary data.</text>
</comment>
<dbReference type="Proteomes" id="UP000317078">
    <property type="component" value="Unassembled WGS sequence"/>
</dbReference>
<accession>A0A502G8P2</accession>
<name>A0A502G8P2_9PROT</name>
<dbReference type="Pfam" id="PF12915">
    <property type="entry name" value="DUF3833"/>
    <property type="match status" value="1"/>
</dbReference>
<dbReference type="EMBL" id="RCZP01000005">
    <property type="protein sequence ID" value="TPG58517.1"/>
    <property type="molecule type" value="Genomic_DNA"/>
</dbReference>
<dbReference type="AlphaFoldDB" id="A0A502G8P2"/>